<dbReference type="Pfam" id="PF17900">
    <property type="entry name" value="Peptidase_M1_N"/>
    <property type="match status" value="1"/>
</dbReference>
<evidence type="ECO:0000256" key="12">
    <source>
        <dbReference type="ARBA" id="ARBA00029811"/>
    </source>
</evidence>
<feature type="domain" description="Peptidase M1 membrane alanine aminopeptidase" evidence="14">
    <location>
        <begin position="233"/>
        <end position="442"/>
    </location>
</feature>
<dbReference type="PANTHER" id="PTHR11533">
    <property type="entry name" value="PROTEASE M1 ZINC METALLOPROTEASE"/>
    <property type="match status" value="1"/>
</dbReference>
<gene>
    <name evidence="17" type="primary">pepN</name>
    <name evidence="17" type="ORF">G7071_14380</name>
</gene>
<evidence type="ECO:0000256" key="10">
    <source>
        <dbReference type="ARBA" id="ARBA00022833"/>
    </source>
</evidence>
<evidence type="ECO:0000259" key="15">
    <source>
        <dbReference type="Pfam" id="PF11838"/>
    </source>
</evidence>
<dbReference type="EC" id="3.4.11.2" evidence="4"/>
<dbReference type="Gene3D" id="1.10.390.10">
    <property type="entry name" value="Neutral Protease Domain 2"/>
    <property type="match status" value="1"/>
</dbReference>
<evidence type="ECO:0000256" key="6">
    <source>
        <dbReference type="ARBA" id="ARBA00022438"/>
    </source>
</evidence>
<dbReference type="RefSeq" id="WP_166319869.1">
    <property type="nucleotide sequence ID" value="NZ_CP049866.1"/>
</dbReference>
<keyword evidence="11" id="KW-0482">Metalloprotease</keyword>
<evidence type="ECO:0000313" key="18">
    <source>
        <dbReference type="Proteomes" id="UP000502035"/>
    </source>
</evidence>
<keyword evidence="7" id="KW-0645">Protease</keyword>
<dbReference type="Gene3D" id="2.60.40.1730">
    <property type="entry name" value="tricorn interacting facor f3 domain"/>
    <property type="match status" value="1"/>
</dbReference>
<dbReference type="InterPro" id="IPR024571">
    <property type="entry name" value="ERAP1-like_C_dom"/>
</dbReference>
<dbReference type="InterPro" id="IPR042097">
    <property type="entry name" value="Aminopeptidase_N-like_N_sf"/>
</dbReference>
<comment type="catalytic activity">
    <reaction evidence="1">
        <text>Release of an N-terminal amino acid, Xaa-|-Yaa- from a peptide, amide or arylamide. Xaa is preferably Ala, but may be most amino acids including Pro (slow action). When a terminal hydrophobic residue is followed by a prolyl residue, the two may be released as an intact Xaa-Pro dipeptide.</text>
        <dbReference type="EC" id="3.4.11.2"/>
    </reaction>
</comment>
<evidence type="ECO:0000256" key="11">
    <source>
        <dbReference type="ARBA" id="ARBA00023049"/>
    </source>
</evidence>
<evidence type="ECO:0000256" key="7">
    <source>
        <dbReference type="ARBA" id="ARBA00022670"/>
    </source>
</evidence>
<keyword evidence="9 17" id="KW-0378">Hydrolase</keyword>
<dbReference type="GO" id="GO:0005737">
    <property type="term" value="C:cytoplasm"/>
    <property type="evidence" value="ECO:0007669"/>
    <property type="project" value="TreeGrafter"/>
</dbReference>
<dbReference type="GO" id="GO:0005615">
    <property type="term" value="C:extracellular space"/>
    <property type="evidence" value="ECO:0007669"/>
    <property type="project" value="TreeGrafter"/>
</dbReference>
<evidence type="ECO:0000256" key="1">
    <source>
        <dbReference type="ARBA" id="ARBA00000098"/>
    </source>
</evidence>
<evidence type="ECO:0000259" key="14">
    <source>
        <dbReference type="Pfam" id="PF01433"/>
    </source>
</evidence>
<dbReference type="SUPFAM" id="SSF55486">
    <property type="entry name" value="Metalloproteases ('zincins'), catalytic domain"/>
    <property type="match status" value="1"/>
</dbReference>
<organism evidence="17 18">
    <name type="scientific">Nocardioides piscis</name>
    <dbReference type="NCBI Taxonomy" id="2714938"/>
    <lineage>
        <taxon>Bacteria</taxon>
        <taxon>Bacillati</taxon>
        <taxon>Actinomycetota</taxon>
        <taxon>Actinomycetes</taxon>
        <taxon>Propionibacteriales</taxon>
        <taxon>Nocardioidaceae</taxon>
        <taxon>Nocardioides</taxon>
    </lineage>
</organism>
<feature type="domain" description="ERAP1-like C-terminal" evidence="15">
    <location>
        <begin position="511"/>
        <end position="783"/>
    </location>
</feature>
<evidence type="ECO:0000256" key="4">
    <source>
        <dbReference type="ARBA" id="ARBA00012564"/>
    </source>
</evidence>
<dbReference type="Proteomes" id="UP000502035">
    <property type="component" value="Chromosome"/>
</dbReference>
<dbReference type="Pfam" id="PF01433">
    <property type="entry name" value="Peptidase_M1"/>
    <property type="match status" value="1"/>
</dbReference>
<reference evidence="17 18" key="1">
    <citation type="submission" date="2020-03" db="EMBL/GenBank/DDBJ databases">
        <title>Nocardioides sp. nov., isolated from fish.</title>
        <authorList>
            <person name="Hyun D.-W."/>
            <person name="Bae J.-W."/>
        </authorList>
    </citation>
    <scope>NUCLEOTIDE SEQUENCE [LARGE SCALE GENOMIC DNA]</scope>
    <source>
        <strain evidence="17 18">HDW12A</strain>
    </source>
</reference>
<accession>A0A6G7YIE3</accession>
<dbReference type="InterPro" id="IPR014782">
    <property type="entry name" value="Peptidase_M1_dom"/>
</dbReference>
<evidence type="ECO:0000256" key="13">
    <source>
        <dbReference type="ARBA" id="ARBA00031533"/>
    </source>
</evidence>
<name>A0A6G7YIE3_9ACTN</name>
<dbReference type="GO" id="GO:0016285">
    <property type="term" value="F:alanyl aminopeptidase activity"/>
    <property type="evidence" value="ECO:0007669"/>
    <property type="project" value="UniProtKB-EC"/>
</dbReference>
<dbReference type="GO" id="GO:0006508">
    <property type="term" value="P:proteolysis"/>
    <property type="evidence" value="ECO:0007669"/>
    <property type="project" value="UniProtKB-KW"/>
</dbReference>
<proteinExistence type="inferred from homology"/>
<dbReference type="NCBIfam" id="TIGR02412">
    <property type="entry name" value="pepN_strep_liv"/>
    <property type="match status" value="1"/>
</dbReference>
<keyword evidence="6 17" id="KW-0031">Aminopeptidase</keyword>
<dbReference type="InterPro" id="IPR001930">
    <property type="entry name" value="Peptidase_M1"/>
</dbReference>
<comment type="cofactor">
    <cofactor evidence="2">
        <name>Zn(2+)</name>
        <dbReference type="ChEBI" id="CHEBI:29105"/>
    </cofactor>
</comment>
<dbReference type="SUPFAM" id="SSF63737">
    <property type="entry name" value="Leukotriene A4 hydrolase N-terminal domain"/>
    <property type="match status" value="1"/>
</dbReference>
<dbReference type="InterPro" id="IPR045357">
    <property type="entry name" value="Aminopeptidase_N-like_N"/>
</dbReference>
<dbReference type="GO" id="GO:0043171">
    <property type="term" value="P:peptide catabolic process"/>
    <property type="evidence" value="ECO:0007669"/>
    <property type="project" value="TreeGrafter"/>
</dbReference>
<keyword evidence="10" id="KW-0862">Zinc</keyword>
<dbReference type="GO" id="GO:0008270">
    <property type="term" value="F:zinc ion binding"/>
    <property type="evidence" value="ECO:0007669"/>
    <property type="project" value="InterPro"/>
</dbReference>
<dbReference type="AlphaFoldDB" id="A0A6G7YIE3"/>
<feature type="domain" description="Aminopeptidase N-like N-terminal" evidence="16">
    <location>
        <begin position="120"/>
        <end position="190"/>
    </location>
</feature>
<evidence type="ECO:0000256" key="8">
    <source>
        <dbReference type="ARBA" id="ARBA00022723"/>
    </source>
</evidence>
<dbReference type="KEGG" id="npi:G7071_14380"/>
<dbReference type="InterPro" id="IPR050344">
    <property type="entry name" value="Peptidase_M1_aminopeptidases"/>
</dbReference>
<sequence length="814" mass="88963">MTLSSLTQTEAAERARLIDVQRYDIEVDLTGLLSGDSFDSVSTITFSCSDPGATTFVDCAADVSHASLNGVPLDLAAHENGRLPLPGLAADNVLVVSASTTNTASGEGILRTVDPTDDLVYVWTSLEPDEARRLWACFDQPDLKAPHRFTVRAPGTWKVTSNTAPGKIEEVDGAARVWRFPDTPRLSTYVVVVNAGPFHEVRRQHDGYDLGFLCRQSLVPHLERDLDELVTLTRQGLAFFGEKFGVAFPQERYDQVFVPNLGGAMENWGCVTYGDSQLFRTPPTHNQRAVRAEFILHEMAHMWFGDLVTMRWWDDLWLNEAFASWASNWALAEATEFTDQWASFLALYKRTAYDMDMGPARHPIRSEVDDVSGAMANFDAITYVKGQSVLHQLMAYIGEDAFVEGLRSYFAEHAYGNTVLDDLMSAYSAAAGRDLTEWTQTWLDRAGTDVISLEGATLRAESPDGGAPRPHRLDIASFVVEPDGMRMVDVHAAEMLGASVEVDLPTADLRLLNAGDLTFAAARPDAGSLRLMLEHLGDFAAPLDRALVVGTMTQLLLLGELAPRDVASAISAALHTERNPALVEPNLSVAHLVADRWAPPSESPALRSALADAALVLSSDDVNRQPALRTLAANATTDDHWTELAAAAASATDTDLAWRMAIRRAELGQRDDEALAQLVAADPDPDAGVKRLKVLAASPDEAAKEEVWRAFFVDYSVPASRDTLELGAIFWRPGQGQLLAAFAHRYLDELRTLKGGLLNQGVVIRAMYPHAVGDDAFLTAAQVASQDESINQYARNQLVAQSFVLGQVHRARLL</sequence>
<dbReference type="GO" id="GO:0016020">
    <property type="term" value="C:membrane"/>
    <property type="evidence" value="ECO:0007669"/>
    <property type="project" value="TreeGrafter"/>
</dbReference>
<evidence type="ECO:0000259" key="16">
    <source>
        <dbReference type="Pfam" id="PF17900"/>
    </source>
</evidence>
<evidence type="ECO:0000256" key="9">
    <source>
        <dbReference type="ARBA" id="ARBA00022801"/>
    </source>
</evidence>
<protein>
    <recommendedName>
        <fullName evidence="5">Aminopeptidase N</fullName>
        <ecNumber evidence="4">3.4.11.2</ecNumber>
    </recommendedName>
    <alternativeName>
        <fullName evidence="12">Alanine aminopeptidase</fullName>
    </alternativeName>
    <alternativeName>
        <fullName evidence="13">Lysyl aminopeptidase</fullName>
    </alternativeName>
</protein>
<evidence type="ECO:0000256" key="3">
    <source>
        <dbReference type="ARBA" id="ARBA00010136"/>
    </source>
</evidence>
<dbReference type="PRINTS" id="PR00756">
    <property type="entry name" value="ALADIPTASE"/>
</dbReference>
<keyword evidence="18" id="KW-1185">Reference proteome</keyword>
<evidence type="ECO:0000313" key="17">
    <source>
        <dbReference type="EMBL" id="QIK76431.1"/>
    </source>
</evidence>
<dbReference type="EMBL" id="CP049866">
    <property type="protein sequence ID" value="QIK76431.1"/>
    <property type="molecule type" value="Genomic_DNA"/>
</dbReference>
<evidence type="ECO:0000256" key="5">
    <source>
        <dbReference type="ARBA" id="ARBA00015611"/>
    </source>
</evidence>
<evidence type="ECO:0000256" key="2">
    <source>
        <dbReference type="ARBA" id="ARBA00001947"/>
    </source>
</evidence>
<dbReference type="PANTHER" id="PTHR11533:SF174">
    <property type="entry name" value="PUROMYCIN-SENSITIVE AMINOPEPTIDASE-RELATED"/>
    <property type="match status" value="1"/>
</dbReference>
<dbReference type="GO" id="GO:0042277">
    <property type="term" value="F:peptide binding"/>
    <property type="evidence" value="ECO:0007669"/>
    <property type="project" value="TreeGrafter"/>
</dbReference>
<keyword evidence="8" id="KW-0479">Metal-binding</keyword>
<dbReference type="CDD" id="cd09602">
    <property type="entry name" value="M1_APN"/>
    <property type="match status" value="1"/>
</dbReference>
<dbReference type="InterPro" id="IPR012778">
    <property type="entry name" value="Pept_M1_aminopeptidase"/>
</dbReference>
<dbReference type="GO" id="GO:0070006">
    <property type="term" value="F:metalloaminopeptidase activity"/>
    <property type="evidence" value="ECO:0007669"/>
    <property type="project" value="TreeGrafter"/>
</dbReference>
<dbReference type="Pfam" id="PF11838">
    <property type="entry name" value="ERAP1_C"/>
    <property type="match status" value="1"/>
</dbReference>
<comment type="similarity">
    <text evidence="3">Belongs to the peptidase M1 family.</text>
</comment>
<dbReference type="InterPro" id="IPR027268">
    <property type="entry name" value="Peptidase_M4/M1_CTD_sf"/>
</dbReference>